<feature type="domain" description="CCHC-type" evidence="3">
    <location>
        <begin position="253"/>
        <end position="268"/>
    </location>
</feature>
<evidence type="ECO:0000259" key="4">
    <source>
        <dbReference type="PROSITE" id="PS50222"/>
    </source>
</evidence>
<keyword evidence="1" id="KW-0479">Metal-binding</keyword>
<dbReference type="GO" id="GO:0003676">
    <property type="term" value="F:nucleic acid binding"/>
    <property type="evidence" value="ECO:0007669"/>
    <property type="project" value="InterPro"/>
</dbReference>
<gene>
    <name evidence="5" type="ORF">CDD80_2534</name>
</gene>
<keyword evidence="1" id="KW-0863">Zinc-finger</keyword>
<proteinExistence type="predicted"/>
<evidence type="ECO:0000313" key="6">
    <source>
        <dbReference type="Proteomes" id="UP000226431"/>
    </source>
</evidence>
<dbReference type="GO" id="GO:0008270">
    <property type="term" value="F:zinc ion binding"/>
    <property type="evidence" value="ECO:0007669"/>
    <property type="project" value="UniProtKB-KW"/>
</dbReference>
<comment type="caution">
    <text evidence="5">The sequence shown here is derived from an EMBL/GenBank/DDBJ whole genome shotgun (WGS) entry which is preliminary data.</text>
</comment>
<keyword evidence="6" id="KW-1185">Reference proteome</keyword>
<accession>A0A2C5YAY0</accession>
<dbReference type="Gene3D" id="4.10.60.10">
    <property type="entry name" value="Zinc finger, CCHC-type"/>
    <property type="match status" value="4"/>
</dbReference>
<dbReference type="PANTHER" id="PTHR23002">
    <property type="entry name" value="ZINC FINGER CCHC DOMAIN CONTAINING PROTEIN"/>
    <property type="match status" value="1"/>
</dbReference>
<dbReference type="InterPro" id="IPR051714">
    <property type="entry name" value="Znf_CCHC_NABP"/>
</dbReference>
<dbReference type="OrthoDB" id="8026949at2759"/>
<dbReference type="InterPro" id="IPR001878">
    <property type="entry name" value="Znf_CCHC"/>
</dbReference>
<name>A0A2C5YAY0_9HYPO</name>
<organism evidence="5 6">
    <name type="scientific">Ophiocordyceps camponoti-rufipedis</name>
    <dbReference type="NCBI Taxonomy" id="2004952"/>
    <lineage>
        <taxon>Eukaryota</taxon>
        <taxon>Fungi</taxon>
        <taxon>Dikarya</taxon>
        <taxon>Ascomycota</taxon>
        <taxon>Pezizomycotina</taxon>
        <taxon>Sordariomycetes</taxon>
        <taxon>Hypocreomycetidae</taxon>
        <taxon>Hypocreales</taxon>
        <taxon>Ophiocordycipitaceae</taxon>
        <taxon>Ophiocordyceps</taxon>
    </lineage>
</organism>
<feature type="domain" description="CCHC-type" evidence="3">
    <location>
        <begin position="298"/>
        <end position="313"/>
    </location>
</feature>
<evidence type="ECO:0000313" key="5">
    <source>
        <dbReference type="EMBL" id="PHH75228.1"/>
    </source>
</evidence>
<evidence type="ECO:0000256" key="2">
    <source>
        <dbReference type="SAM" id="MobiDB-lite"/>
    </source>
</evidence>
<dbReference type="InterPro" id="IPR036875">
    <property type="entry name" value="Znf_CCHC_sf"/>
</dbReference>
<feature type="domain" description="CCHC-type" evidence="3">
    <location>
        <begin position="274"/>
        <end position="289"/>
    </location>
</feature>
<evidence type="ECO:0000259" key="3">
    <source>
        <dbReference type="PROSITE" id="PS50158"/>
    </source>
</evidence>
<evidence type="ECO:0000256" key="1">
    <source>
        <dbReference type="PROSITE-ProRule" id="PRU00047"/>
    </source>
</evidence>
<dbReference type="GO" id="GO:0005509">
    <property type="term" value="F:calcium ion binding"/>
    <property type="evidence" value="ECO:0007669"/>
    <property type="project" value="InterPro"/>
</dbReference>
<dbReference type="PROSITE" id="PS50158">
    <property type="entry name" value="ZF_CCHC"/>
    <property type="match status" value="6"/>
</dbReference>
<dbReference type="Proteomes" id="UP000226431">
    <property type="component" value="Unassembled WGS sequence"/>
</dbReference>
<dbReference type="Pfam" id="PF00098">
    <property type="entry name" value="zf-CCHC"/>
    <property type="match status" value="6"/>
</dbReference>
<dbReference type="AlphaFoldDB" id="A0A2C5YAY0"/>
<protein>
    <submittedName>
        <fullName evidence="5">Uncharacterized protein</fullName>
    </submittedName>
</protein>
<feature type="domain" description="CCHC-type" evidence="3">
    <location>
        <begin position="229"/>
        <end position="244"/>
    </location>
</feature>
<dbReference type="STRING" id="2004952.A0A2C5YAY0"/>
<feature type="domain" description="CCHC-type" evidence="3">
    <location>
        <begin position="80"/>
        <end position="95"/>
    </location>
</feature>
<dbReference type="SMART" id="SM00343">
    <property type="entry name" value="ZnF_C2HC"/>
    <property type="match status" value="8"/>
</dbReference>
<keyword evidence="1" id="KW-0862">Zinc</keyword>
<feature type="domain" description="CCHC-type" evidence="3">
    <location>
        <begin position="59"/>
        <end position="74"/>
    </location>
</feature>
<reference evidence="5 6" key="1">
    <citation type="submission" date="2017-06" db="EMBL/GenBank/DDBJ databases">
        <title>Ant-infecting Ophiocordyceps genomes reveal a high diversity of potential behavioral manipulation genes and a possible major role for enterotoxins.</title>
        <authorList>
            <person name="De Bekker C."/>
            <person name="Evans H.C."/>
            <person name="Brachmann A."/>
            <person name="Hughes D.P."/>
        </authorList>
    </citation>
    <scope>NUCLEOTIDE SEQUENCE [LARGE SCALE GENOMIC DNA]</scope>
    <source>
        <strain evidence="5 6">Map16</strain>
    </source>
</reference>
<dbReference type="SUPFAM" id="SSF57756">
    <property type="entry name" value="Retrovirus zinc finger-like domains"/>
    <property type="match status" value="4"/>
</dbReference>
<dbReference type="EMBL" id="NJES01000228">
    <property type="protein sequence ID" value="PHH75228.1"/>
    <property type="molecule type" value="Genomic_DNA"/>
</dbReference>
<sequence>MLWDNPSTETWAPGTAANEEVADANGAQDVPQGSGDADKCFSCGETGAAECPTPREMTCRYCHQPGHMVKDCPDKPAMVCSNCGQEGHMRNSCTNARKLDRDNVATVNPDEAWAKIKTAASERDVDDVKEAVQEYVKALDGAVTYRELQEGLINEGINLFLVAVERPLAPVFTNMDLQGNMGKKYSISYRFTEKPGRPREADAFPKNREELLARLDDAGPKPRVDKSACRNCGQSGHRAADCEEPPNLDNVECRKCGETGHFSRDCPQGGPRGCRNCGGEGHMAKDCDQPRNMDLVTCRNCDKTGHMSRECPEPRDWSKVQCSNCQKYGHTKVRCQEPPAESDAFQAGGFDAGQDHTSGPADDSWGNAGSAAVATADSGGWGRAKHEAVAAAGSWIEDIPDDGRRFNIK</sequence>
<feature type="domain" description="EF-hand" evidence="4">
    <location>
        <begin position="123"/>
        <end position="158"/>
    </location>
</feature>
<dbReference type="InterPro" id="IPR002048">
    <property type="entry name" value="EF_hand_dom"/>
</dbReference>
<dbReference type="PROSITE" id="PS50222">
    <property type="entry name" value="EF_HAND_2"/>
    <property type="match status" value="1"/>
</dbReference>
<feature type="region of interest" description="Disordered" evidence="2">
    <location>
        <begin position="337"/>
        <end position="381"/>
    </location>
</feature>